<sequence length="348" mass="37821">MLKRALPALTLCFLTLPAVAQTAPAAEPEAPAAATAATAPTDAAGEPVPQTILVSGQRPGPGLWKVSKGDHVMWVFGIHDPLPKGMEWRSKEVERKIAQSQEFLGAPTGGVQVGWGGGLGALPFLIGLKKNPDGATLKDVLPPDLYARWAPLKQKYFGDDDDIERERPVFVAQELYHRAKVQAGLHKGPDLREALGKLANQHKIKYTSNKIQVELKEPGKAAREFKKGAMEDVPCLAATISQLETDIEAMRTRANAWAVGELDAIEKLDYSDRETACNNAFLSSAITKLQPELLTMQQRARDSWLAAAERALENNTSTFALLSMKDVLSPQGTLARLKAKGYTVEKPN</sequence>
<reference evidence="3" key="1">
    <citation type="journal article" date="2019" name="Int. J. Syst. Evol. Microbiol.">
        <title>The Global Catalogue of Microorganisms (GCM) 10K type strain sequencing project: providing services to taxonomists for standard genome sequencing and annotation.</title>
        <authorList>
            <consortium name="The Broad Institute Genomics Platform"/>
            <consortium name="The Broad Institute Genome Sequencing Center for Infectious Disease"/>
            <person name="Wu L."/>
            <person name="Ma J."/>
        </authorList>
    </citation>
    <scope>NUCLEOTIDE SEQUENCE [LARGE SCALE GENOMIC DNA]</scope>
    <source>
        <strain evidence="3">CCM 7480</strain>
    </source>
</reference>
<comment type="caution">
    <text evidence="2">The sequence shown here is derived from an EMBL/GenBank/DDBJ whole genome shotgun (WGS) entry which is preliminary data.</text>
</comment>
<evidence type="ECO:0000256" key="1">
    <source>
        <dbReference type="SAM" id="SignalP"/>
    </source>
</evidence>
<dbReference type="CDD" id="cd14788">
    <property type="entry name" value="GumN"/>
    <property type="match status" value="1"/>
</dbReference>
<keyword evidence="1" id="KW-0732">Signal</keyword>
<dbReference type="Pfam" id="PF01963">
    <property type="entry name" value="TraB_PrgY_gumN"/>
    <property type="match status" value="1"/>
</dbReference>
<evidence type="ECO:0000313" key="3">
    <source>
        <dbReference type="Proteomes" id="UP001595665"/>
    </source>
</evidence>
<gene>
    <name evidence="2" type="ORF">ACFOPH_16800</name>
</gene>
<dbReference type="InterPro" id="IPR002816">
    <property type="entry name" value="TraB/PrgY/GumN_fam"/>
</dbReference>
<feature type="signal peptide" evidence="1">
    <location>
        <begin position="1"/>
        <end position="20"/>
    </location>
</feature>
<dbReference type="EMBL" id="JBHRVV010000001">
    <property type="protein sequence ID" value="MFC3459896.1"/>
    <property type="molecule type" value="Genomic_DNA"/>
</dbReference>
<evidence type="ECO:0000313" key="2">
    <source>
        <dbReference type="EMBL" id="MFC3459896.1"/>
    </source>
</evidence>
<proteinExistence type="predicted"/>
<keyword evidence="3" id="KW-1185">Reference proteome</keyword>
<dbReference type="Proteomes" id="UP001595665">
    <property type="component" value="Unassembled WGS sequence"/>
</dbReference>
<protein>
    <submittedName>
        <fullName evidence="2">TraB/GumN family protein</fullName>
    </submittedName>
</protein>
<feature type="chain" id="PRO_5045691361" evidence="1">
    <location>
        <begin position="21"/>
        <end position="348"/>
    </location>
</feature>
<name>A0ABV7PKY8_9BURK</name>
<organism evidence="2 3">
    <name type="scientific">Massilia haematophila</name>
    <dbReference type="NCBI Taxonomy" id="457923"/>
    <lineage>
        <taxon>Bacteria</taxon>
        <taxon>Pseudomonadati</taxon>
        <taxon>Pseudomonadota</taxon>
        <taxon>Betaproteobacteria</taxon>
        <taxon>Burkholderiales</taxon>
        <taxon>Oxalobacteraceae</taxon>
        <taxon>Telluria group</taxon>
        <taxon>Massilia</taxon>
    </lineage>
</organism>
<accession>A0ABV7PKY8</accession>
<dbReference type="RefSeq" id="WP_312549812.1">
    <property type="nucleotide sequence ID" value="NZ_JBHRVV010000001.1"/>
</dbReference>